<dbReference type="Proteomes" id="UP001226762">
    <property type="component" value="Unassembled WGS sequence"/>
</dbReference>
<feature type="transmembrane region" description="Helical" evidence="1">
    <location>
        <begin position="6"/>
        <end position="28"/>
    </location>
</feature>
<keyword evidence="3" id="KW-1185">Reference proteome</keyword>
<sequence length="69" mass="7644">MTAPKLIMHAYAWASLAVVVIGLVWLLIFPPPSMRVDRDGVPHFTPLVEHPISGEGVSVNVLIRHYRGD</sequence>
<evidence type="ECO:0000313" key="2">
    <source>
        <dbReference type="EMBL" id="MDQ2089742.1"/>
    </source>
</evidence>
<protein>
    <submittedName>
        <fullName evidence="2">Uncharacterized protein</fullName>
    </submittedName>
</protein>
<dbReference type="RefSeq" id="WP_306735011.1">
    <property type="nucleotide sequence ID" value="NZ_JANHAX010000002.1"/>
</dbReference>
<accession>A0AAE3WBN4</accession>
<gene>
    <name evidence="2" type="ORF">NO357_07510</name>
</gene>
<keyword evidence="1" id="KW-0472">Membrane</keyword>
<proteinExistence type="predicted"/>
<keyword evidence="1" id="KW-0812">Transmembrane</keyword>
<organism evidence="2 3">
    <name type="scientific">Marimonas arenosa</name>
    <dbReference type="NCBI Taxonomy" id="1795305"/>
    <lineage>
        <taxon>Bacteria</taxon>
        <taxon>Pseudomonadati</taxon>
        <taxon>Pseudomonadota</taxon>
        <taxon>Alphaproteobacteria</taxon>
        <taxon>Rhodobacterales</taxon>
        <taxon>Paracoccaceae</taxon>
        <taxon>Marimonas</taxon>
    </lineage>
</organism>
<name>A0AAE3WBN4_9RHOB</name>
<evidence type="ECO:0000256" key="1">
    <source>
        <dbReference type="SAM" id="Phobius"/>
    </source>
</evidence>
<keyword evidence="1" id="KW-1133">Transmembrane helix</keyword>
<reference evidence="2" key="2">
    <citation type="submission" date="2023-02" db="EMBL/GenBank/DDBJ databases">
        <title>'Rhodoalgimonas zhirmunskyi' gen. nov., isolated from a red alga.</title>
        <authorList>
            <person name="Nedashkovskaya O.I."/>
            <person name="Otstavnykh N.Y."/>
            <person name="Bystritskaya E.P."/>
            <person name="Balabanova L.A."/>
            <person name="Isaeva M.P."/>
        </authorList>
    </citation>
    <scope>NUCLEOTIDE SEQUENCE</scope>
    <source>
        <strain evidence="2">KCTC 52189</strain>
    </source>
</reference>
<evidence type="ECO:0000313" key="3">
    <source>
        <dbReference type="Proteomes" id="UP001226762"/>
    </source>
</evidence>
<comment type="caution">
    <text evidence="2">The sequence shown here is derived from an EMBL/GenBank/DDBJ whole genome shotgun (WGS) entry which is preliminary data.</text>
</comment>
<dbReference type="AlphaFoldDB" id="A0AAE3WBN4"/>
<reference evidence="2" key="1">
    <citation type="submission" date="2022-07" db="EMBL/GenBank/DDBJ databases">
        <authorList>
            <person name="Otstavnykh N."/>
            <person name="Isaeva M."/>
            <person name="Bystritskaya E."/>
        </authorList>
    </citation>
    <scope>NUCLEOTIDE SEQUENCE</scope>
    <source>
        <strain evidence="2">KCTC 52189</strain>
    </source>
</reference>
<dbReference type="EMBL" id="JANHAX010000002">
    <property type="protein sequence ID" value="MDQ2089742.1"/>
    <property type="molecule type" value="Genomic_DNA"/>
</dbReference>